<accession>A0A4U6S3I8</accession>
<proteinExistence type="predicted"/>
<dbReference type="Gene3D" id="3.40.710.10">
    <property type="entry name" value="DD-peptidase/beta-lactamase superfamily"/>
    <property type="match status" value="1"/>
</dbReference>
<dbReference type="Proteomes" id="UP000305095">
    <property type="component" value="Unassembled WGS sequence"/>
</dbReference>
<evidence type="ECO:0000313" key="3">
    <source>
        <dbReference type="Proteomes" id="UP000305095"/>
    </source>
</evidence>
<comment type="caution">
    <text evidence="2">The sequence shown here is derived from an EMBL/GenBank/DDBJ whole genome shotgun (WGS) entry which is preliminary data.</text>
</comment>
<evidence type="ECO:0000259" key="1">
    <source>
        <dbReference type="Pfam" id="PF00144"/>
    </source>
</evidence>
<feature type="domain" description="Beta-lactamase-related" evidence="1">
    <location>
        <begin position="24"/>
        <end position="327"/>
    </location>
</feature>
<dbReference type="Pfam" id="PF00144">
    <property type="entry name" value="Beta-lactamase"/>
    <property type="match status" value="1"/>
</dbReference>
<gene>
    <name evidence="2" type="ORF">FDV58_06960</name>
</gene>
<reference evidence="2 3" key="1">
    <citation type="submission" date="2019-05" db="EMBL/GenBank/DDBJ databases">
        <title>Draft Genome of Bradyrhizobium elkanii strain SEMIA 938, Used in Commercial Inoculants for Lupinus spp. in Brazil.</title>
        <authorList>
            <person name="Hungria M."/>
            <person name="Delamuta J.R.M."/>
            <person name="Ribeiro R.A."/>
            <person name="Nogueira M.A."/>
        </authorList>
    </citation>
    <scope>NUCLEOTIDE SEQUENCE [LARGE SCALE GENOMIC DNA]</scope>
    <source>
        <strain evidence="2 3">Semia 938</strain>
    </source>
</reference>
<dbReference type="InterPro" id="IPR012338">
    <property type="entry name" value="Beta-lactam/transpept-like"/>
</dbReference>
<dbReference type="AlphaFoldDB" id="A0A4U6S3I8"/>
<protein>
    <submittedName>
        <fullName evidence="2">Beta-lactamase family protein</fullName>
    </submittedName>
</protein>
<dbReference type="SUPFAM" id="SSF56601">
    <property type="entry name" value="beta-lactamase/transpeptidase-like"/>
    <property type="match status" value="1"/>
</dbReference>
<dbReference type="PANTHER" id="PTHR46825">
    <property type="entry name" value="D-ALANYL-D-ALANINE-CARBOXYPEPTIDASE/ENDOPEPTIDASE AMPH"/>
    <property type="match status" value="1"/>
</dbReference>
<dbReference type="RefSeq" id="WP_137477495.1">
    <property type="nucleotide sequence ID" value="NZ_SZZP01000004.1"/>
</dbReference>
<organism evidence="2 3">
    <name type="scientific">Bradyrhizobium elkanii</name>
    <dbReference type="NCBI Taxonomy" id="29448"/>
    <lineage>
        <taxon>Bacteria</taxon>
        <taxon>Pseudomonadati</taxon>
        <taxon>Pseudomonadota</taxon>
        <taxon>Alphaproteobacteria</taxon>
        <taxon>Hyphomicrobiales</taxon>
        <taxon>Nitrobacteraceae</taxon>
        <taxon>Bradyrhizobium</taxon>
    </lineage>
</organism>
<dbReference type="PANTHER" id="PTHR46825:SF9">
    <property type="entry name" value="BETA-LACTAMASE-RELATED DOMAIN-CONTAINING PROTEIN"/>
    <property type="match status" value="1"/>
</dbReference>
<dbReference type="InterPro" id="IPR001466">
    <property type="entry name" value="Beta-lactam-related"/>
</dbReference>
<evidence type="ECO:0000313" key="2">
    <source>
        <dbReference type="EMBL" id="TKV82234.1"/>
    </source>
</evidence>
<dbReference type="InterPro" id="IPR050491">
    <property type="entry name" value="AmpC-like"/>
</dbReference>
<sequence>MSDWLSSALDYIPTWIDYQRQLFDQPGVSLAIAHKGQVLLEHASGMADLAIHEPLTPRHRFRVASHSKTFTAAGIMLLRERSKIRLDDRLGEYLVDLTPEVSDVTISQLLSHAAGLTRDGPDSGQFSDRRPFLSEAEFRADLSAPQPLAPGVTFKYSNHGFALLGKVIEKVTGEPYGRWIHDHVVVSAGLLETTPDFDPIVCSPFAHGHSTRQPYGRRFVLPGGNVTNDMASATGFTATAGDLARFFGQLSPGAELSILTAASRREMTRRHWRDAHSQLERYYGLGTISGPPGPWSWVGHAGGFQGTLTRTVVLPEQDLAISILTNAIDGPANVWFESVIHILKTIHDLGAPGPETAHWRGRWWTLWGPFDLVPGKDKVLVATPGQLSPFLDATELKPSGIDEAIVTWAQAFGDLGEACRLMRNSAGIVEEVGIGGKRLVTEDAIRSEVQHRYQPSSRAT</sequence>
<name>A0A4U6S3I8_BRAEL</name>
<dbReference type="EMBL" id="SZZP01000004">
    <property type="protein sequence ID" value="TKV82234.1"/>
    <property type="molecule type" value="Genomic_DNA"/>
</dbReference>